<dbReference type="Proteomes" id="UP001156666">
    <property type="component" value="Unassembled WGS sequence"/>
</dbReference>
<name>A0AA37WFS9_9BACT</name>
<organism evidence="2 3">
    <name type="scientific">Portibacter lacus</name>
    <dbReference type="NCBI Taxonomy" id="1099794"/>
    <lineage>
        <taxon>Bacteria</taxon>
        <taxon>Pseudomonadati</taxon>
        <taxon>Bacteroidota</taxon>
        <taxon>Saprospiria</taxon>
        <taxon>Saprospirales</taxon>
        <taxon>Haliscomenobacteraceae</taxon>
        <taxon>Portibacter</taxon>
    </lineage>
</organism>
<reference evidence="2" key="2">
    <citation type="submission" date="2023-01" db="EMBL/GenBank/DDBJ databases">
        <title>Draft genome sequence of Portibacter lacus strain NBRC 108769.</title>
        <authorList>
            <person name="Sun Q."/>
            <person name="Mori K."/>
        </authorList>
    </citation>
    <scope>NUCLEOTIDE SEQUENCE</scope>
    <source>
        <strain evidence="2">NBRC 108769</strain>
    </source>
</reference>
<protein>
    <recommendedName>
        <fullName evidence="1">DUF4382 domain-containing protein</fullName>
    </recommendedName>
</protein>
<accession>A0AA37WFS9</accession>
<reference evidence="2" key="1">
    <citation type="journal article" date="2014" name="Int. J. Syst. Evol. Microbiol.">
        <title>Complete genome sequence of Corynebacterium casei LMG S-19264T (=DSM 44701T), isolated from a smear-ripened cheese.</title>
        <authorList>
            <consortium name="US DOE Joint Genome Institute (JGI-PGF)"/>
            <person name="Walter F."/>
            <person name="Albersmeier A."/>
            <person name="Kalinowski J."/>
            <person name="Ruckert C."/>
        </authorList>
    </citation>
    <scope>NUCLEOTIDE SEQUENCE</scope>
    <source>
        <strain evidence="2">NBRC 108769</strain>
    </source>
</reference>
<evidence type="ECO:0000259" key="1">
    <source>
        <dbReference type="Pfam" id="PF14321"/>
    </source>
</evidence>
<keyword evidence="3" id="KW-1185">Reference proteome</keyword>
<feature type="domain" description="DUF4382" evidence="1">
    <location>
        <begin position="33"/>
        <end position="176"/>
    </location>
</feature>
<dbReference type="PROSITE" id="PS51257">
    <property type="entry name" value="PROKAR_LIPOPROTEIN"/>
    <property type="match status" value="1"/>
</dbReference>
<sequence>MTIKNFSLLFAFLGVFTFLTSCQKDNDSNEELKGSAQFEITDAPIDDANVSAAFVTISEIKVDGKSIEGFNKTTIDILAYQNGNTKLLADTDIEAKSYSNITLVLDFEEDANGNSPGCYVEENNGSVKHKLASTSNEITVNHNFNVEADSQSQIVLDFDLRKCIKKEDNENDKYEFVSSAEMEAGIRVVSKSNVGIIKGNCNDIITGSDKIVVYAYKKGDYNRNAEVQGQGQSNIEFANAVTSSSLDANGNYELHFLEEGEYEIHYSAYEEKSDGEVELKGMLIADLIGSLDLGAVEVDASASVTVDVLITGILPL</sequence>
<dbReference type="InterPro" id="IPR025491">
    <property type="entry name" value="DUF4382"/>
</dbReference>
<dbReference type="EMBL" id="BSOH01000027">
    <property type="protein sequence ID" value="GLR19078.1"/>
    <property type="molecule type" value="Genomic_DNA"/>
</dbReference>
<evidence type="ECO:0000313" key="3">
    <source>
        <dbReference type="Proteomes" id="UP001156666"/>
    </source>
</evidence>
<comment type="caution">
    <text evidence="2">The sequence shown here is derived from an EMBL/GenBank/DDBJ whole genome shotgun (WGS) entry which is preliminary data.</text>
</comment>
<evidence type="ECO:0000313" key="2">
    <source>
        <dbReference type="EMBL" id="GLR19078.1"/>
    </source>
</evidence>
<proteinExistence type="predicted"/>
<dbReference type="RefSeq" id="WP_235292275.1">
    <property type="nucleotide sequence ID" value="NZ_BSOH01000027.1"/>
</dbReference>
<dbReference type="AlphaFoldDB" id="A0AA37WFS9"/>
<dbReference type="Pfam" id="PF14321">
    <property type="entry name" value="DUF4382"/>
    <property type="match status" value="1"/>
</dbReference>
<gene>
    <name evidence="2" type="ORF">GCM10007940_36940</name>
</gene>